<name>A0A8H6I9C1_9AGAR</name>
<keyword evidence="2" id="KW-1185">Reference proteome</keyword>
<dbReference type="EMBL" id="JACGCI010000013">
    <property type="protein sequence ID" value="KAF6760267.1"/>
    <property type="molecule type" value="Genomic_DNA"/>
</dbReference>
<proteinExistence type="predicted"/>
<protein>
    <submittedName>
        <fullName evidence="1">Uncharacterized protein</fullName>
    </submittedName>
</protein>
<dbReference type="AlphaFoldDB" id="A0A8H6I9C1"/>
<organism evidence="1 2">
    <name type="scientific">Ephemerocybe angulata</name>
    <dbReference type="NCBI Taxonomy" id="980116"/>
    <lineage>
        <taxon>Eukaryota</taxon>
        <taxon>Fungi</taxon>
        <taxon>Dikarya</taxon>
        <taxon>Basidiomycota</taxon>
        <taxon>Agaricomycotina</taxon>
        <taxon>Agaricomycetes</taxon>
        <taxon>Agaricomycetidae</taxon>
        <taxon>Agaricales</taxon>
        <taxon>Agaricineae</taxon>
        <taxon>Psathyrellaceae</taxon>
        <taxon>Ephemerocybe</taxon>
    </lineage>
</organism>
<evidence type="ECO:0000313" key="2">
    <source>
        <dbReference type="Proteomes" id="UP000521943"/>
    </source>
</evidence>
<accession>A0A8H6I9C1</accession>
<reference evidence="1 2" key="1">
    <citation type="submission" date="2020-07" db="EMBL/GenBank/DDBJ databases">
        <title>Comparative genomics of pyrophilous fungi reveals a link between fire events and developmental genes.</title>
        <authorList>
            <consortium name="DOE Joint Genome Institute"/>
            <person name="Steindorff A.S."/>
            <person name="Carver A."/>
            <person name="Calhoun S."/>
            <person name="Stillman K."/>
            <person name="Liu H."/>
            <person name="Lipzen A."/>
            <person name="Pangilinan J."/>
            <person name="Labutti K."/>
            <person name="Bruns T.D."/>
            <person name="Grigoriev I.V."/>
        </authorList>
    </citation>
    <scope>NUCLEOTIDE SEQUENCE [LARGE SCALE GENOMIC DNA]</scope>
    <source>
        <strain evidence="1 2">CBS 144469</strain>
    </source>
</reference>
<sequence length="83" mass="8688">MSGAVARAARLRPLVPSCRKVALPKPAGNEGPASLCLVDSVHPVAESWLTPSLAVWSGGERDDRVGLILATTCPSTLRKTPID</sequence>
<evidence type="ECO:0000313" key="1">
    <source>
        <dbReference type="EMBL" id="KAF6760267.1"/>
    </source>
</evidence>
<comment type="caution">
    <text evidence="1">The sequence shown here is derived from an EMBL/GenBank/DDBJ whole genome shotgun (WGS) entry which is preliminary data.</text>
</comment>
<gene>
    <name evidence="1" type="ORF">DFP72DRAFT_1042821</name>
</gene>
<dbReference type="Proteomes" id="UP000521943">
    <property type="component" value="Unassembled WGS sequence"/>
</dbReference>